<protein>
    <submittedName>
        <fullName evidence="2">Aste57867_8939 protein</fullName>
    </submittedName>
</protein>
<name>A0A485KLQ0_9STRA</name>
<dbReference type="AlphaFoldDB" id="A0A485KLQ0"/>
<dbReference type="OrthoDB" id="74572at2759"/>
<organism evidence="2 3">
    <name type="scientific">Aphanomyces stellatus</name>
    <dbReference type="NCBI Taxonomy" id="120398"/>
    <lineage>
        <taxon>Eukaryota</taxon>
        <taxon>Sar</taxon>
        <taxon>Stramenopiles</taxon>
        <taxon>Oomycota</taxon>
        <taxon>Saprolegniomycetes</taxon>
        <taxon>Saprolegniales</taxon>
        <taxon>Verrucalvaceae</taxon>
        <taxon>Aphanomyces</taxon>
    </lineage>
</organism>
<sequence length="131" mass="14642">MALTKTPLVSAPTTTPEKKSLKHKVTNWFKAVVPSKSKCTCPKHSAPKPKKEKKSYYVAEPIQMPRKYANEARLYSYVGGLRVPYIPSQVAKHKGAASSFAPIEEEHIMCGHCQEKMARMTITAADDDDDY</sequence>
<dbReference type="EMBL" id="VJMH01005118">
    <property type="protein sequence ID" value="KAF0700532.1"/>
    <property type="molecule type" value="Genomic_DNA"/>
</dbReference>
<reference evidence="1" key="2">
    <citation type="submission" date="2019-06" db="EMBL/GenBank/DDBJ databases">
        <title>Genomics analysis of Aphanomyces spp. identifies a new class of oomycete effector associated with host adaptation.</title>
        <authorList>
            <person name="Gaulin E."/>
        </authorList>
    </citation>
    <scope>NUCLEOTIDE SEQUENCE</scope>
    <source>
        <strain evidence="1">CBS 578.67</strain>
    </source>
</reference>
<evidence type="ECO:0000313" key="2">
    <source>
        <dbReference type="EMBL" id="VFT85823.1"/>
    </source>
</evidence>
<dbReference type="EMBL" id="CAADRA010005139">
    <property type="protein sequence ID" value="VFT85823.1"/>
    <property type="molecule type" value="Genomic_DNA"/>
</dbReference>
<proteinExistence type="predicted"/>
<evidence type="ECO:0000313" key="3">
    <source>
        <dbReference type="Proteomes" id="UP000332933"/>
    </source>
</evidence>
<dbReference type="Proteomes" id="UP000332933">
    <property type="component" value="Unassembled WGS sequence"/>
</dbReference>
<reference evidence="2 3" key="1">
    <citation type="submission" date="2019-03" db="EMBL/GenBank/DDBJ databases">
        <authorList>
            <person name="Gaulin E."/>
            <person name="Dumas B."/>
        </authorList>
    </citation>
    <scope>NUCLEOTIDE SEQUENCE [LARGE SCALE GENOMIC DNA]</scope>
    <source>
        <strain evidence="2">CBS 568.67</strain>
    </source>
</reference>
<keyword evidence="3" id="KW-1185">Reference proteome</keyword>
<accession>A0A485KLQ0</accession>
<evidence type="ECO:0000313" key="1">
    <source>
        <dbReference type="EMBL" id="KAF0700532.1"/>
    </source>
</evidence>
<gene>
    <name evidence="2" type="primary">Aste57867_8939</name>
    <name evidence="1" type="ORF">As57867_008904</name>
    <name evidence="2" type="ORF">ASTE57867_8939</name>
</gene>